<dbReference type="PANTHER" id="PTHR47718:SF18">
    <property type="entry name" value="PROTEIN FAR1-RELATED SEQUENCE 5-LIKE"/>
    <property type="match status" value="1"/>
</dbReference>
<dbReference type="EMBL" id="SDAM02029567">
    <property type="protein sequence ID" value="KAH6756081.1"/>
    <property type="molecule type" value="Genomic_DNA"/>
</dbReference>
<evidence type="ECO:0000256" key="1">
    <source>
        <dbReference type="SAM" id="MobiDB-lite"/>
    </source>
</evidence>
<feature type="region of interest" description="Disordered" evidence="1">
    <location>
        <begin position="637"/>
        <end position="661"/>
    </location>
</feature>
<evidence type="ECO:0000313" key="5">
    <source>
        <dbReference type="Proteomes" id="UP001190926"/>
    </source>
</evidence>
<gene>
    <name evidence="4" type="ORF">C2S53_004342</name>
</gene>
<evidence type="ECO:0000313" key="4">
    <source>
        <dbReference type="EMBL" id="KAH6756081.1"/>
    </source>
</evidence>
<dbReference type="Pfam" id="PF03101">
    <property type="entry name" value="FAR1"/>
    <property type="match status" value="1"/>
</dbReference>
<keyword evidence="5" id="KW-1185">Reference proteome</keyword>
<dbReference type="InterPro" id="IPR004330">
    <property type="entry name" value="FAR1_DNA_bnd_dom"/>
</dbReference>
<sequence>MTKVYIPQCDPSMKQFVKQNFRTLDDGVEFYKKYALACGFDIRHGTKRKSYDGSCITLKYIFCNKEGVKHAADMDIPGDIKKQHTVSFRVDCKARIVFKFVGLDGYMVTKFVEAHSHTLVPEAYRYFMKMNSKLDVGHQKFVMDCAKANIGAMRSYKMMKIFAGSYSSIGCSSVQVKNFSRDLKAYVIGADAQMIIDKLYRKRELCSTFYFEFEVDESDHLKSLFWADPIARINFCAFGDVVSFDATYSTNKYNMIFAPFTTKDNHGKCVTLVAALMTGESIESYAWVFKQFKKCMIHEPAVLITDQDPTIKVAFKQVFQHTRHRLCMLHIMSKITEKWSDIMNTFTLVDESWFISMYNIREMWIPAYFRDLKMGGLFMTTSPSESENSFFRMHMSQHSNLLQFFMYFESTLDSQRHNQAKLNNQDLSCCSDFRTLLQFEKHALMVYTRSIFNQLQDDIERACYSFHLTHITEDELSCLYQVDDCTNGIFNVKYDKVAKDIVYSCKRFVMIGLLCCHVFFAFKDLKFESIPQKYIVSRWTKQTLFSTGHVVADDVLLSCAAIYENRFTLYDIVSEFYSCLSMDDGDLDRSNSLLQAIRDVKDSFKSGGNSDYNGHGKKRLFEEYNESSMPEQVNIKSPVPVKTKGSDNRIKSDKEKNMEKMKKPLRKCSACGEKCHRDARNCPGKK</sequence>
<proteinExistence type="predicted"/>
<dbReference type="Pfam" id="PF10551">
    <property type="entry name" value="MULE"/>
    <property type="match status" value="1"/>
</dbReference>
<evidence type="ECO:0000259" key="3">
    <source>
        <dbReference type="Pfam" id="PF10551"/>
    </source>
</evidence>
<feature type="compositionally biased region" description="Basic and acidic residues" evidence="1">
    <location>
        <begin position="644"/>
        <end position="661"/>
    </location>
</feature>
<feature type="domain" description="MULE transposase" evidence="3">
    <location>
        <begin position="241"/>
        <end position="334"/>
    </location>
</feature>
<evidence type="ECO:0008006" key="6">
    <source>
        <dbReference type="Google" id="ProtNLM"/>
    </source>
</evidence>
<dbReference type="Proteomes" id="UP001190926">
    <property type="component" value="Unassembled WGS sequence"/>
</dbReference>
<name>A0AAD4INQ7_PERFH</name>
<reference evidence="4 5" key="1">
    <citation type="journal article" date="2021" name="Nat. Commun.">
        <title>Incipient diploidization of the medicinal plant Perilla within 10,000 years.</title>
        <authorList>
            <person name="Zhang Y."/>
            <person name="Shen Q."/>
            <person name="Leng L."/>
            <person name="Zhang D."/>
            <person name="Chen S."/>
            <person name="Shi Y."/>
            <person name="Ning Z."/>
            <person name="Chen S."/>
        </authorList>
    </citation>
    <scope>NUCLEOTIDE SEQUENCE [LARGE SCALE GENOMIC DNA]</scope>
    <source>
        <strain evidence="5">cv. PC099</strain>
    </source>
</reference>
<evidence type="ECO:0000259" key="2">
    <source>
        <dbReference type="Pfam" id="PF03101"/>
    </source>
</evidence>
<dbReference type="PANTHER" id="PTHR47718">
    <property type="entry name" value="OS01G0519700 PROTEIN"/>
    <property type="match status" value="1"/>
</dbReference>
<accession>A0AAD4INQ7</accession>
<protein>
    <recommendedName>
        <fullName evidence="6">Protein FAR1-RELATED SEQUENCE</fullName>
    </recommendedName>
</protein>
<feature type="domain" description="FAR1" evidence="2">
    <location>
        <begin position="29"/>
        <end position="121"/>
    </location>
</feature>
<organism evidence="4 5">
    <name type="scientific">Perilla frutescens var. hirtella</name>
    <name type="common">Perilla citriodora</name>
    <name type="synonym">Perilla setoyensis</name>
    <dbReference type="NCBI Taxonomy" id="608512"/>
    <lineage>
        <taxon>Eukaryota</taxon>
        <taxon>Viridiplantae</taxon>
        <taxon>Streptophyta</taxon>
        <taxon>Embryophyta</taxon>
        <taxon>Tracheophyta</taxon>
        <taxon>Spermatophyta</taxon>
        <taxon>Magnoliopsida</taxon>
        <taxon>eudicotyledons</taxon>
        <taxon>Gunneridae</taxon>
        <taxon>Pentapetalae</taxon>
        <taxon>asterids</taxon>
        <taxon>lamiids</taxon>
        <taxon>Lamiales</taxon>
        <taxon>Lamiaceae</taxon>
        <taxon>Nepetoideae</taxon>
        <taxon>Elsholtzieae</taxon>
        <taxon>Perilla</taxon>
    </lineage>
</organism>
<dbReference type="InterPro" id="IPR018289">
    <property type="entry name" value="MULE_transposase_dom"/>
</dbReference>
<comment type="caution">
    <text evidence="4">The sequence shown here is derived from an EMBL/GenBank/DDBJ whole genome shotgun (WGS) entry which is preliminary data.</text>
</comment>
<dbReference type="AlphaFoldDB" id="A0AAD4INQ7"/>